<keyword evidence="2" id="KW-1185">Reference proteome</keyword>
<dbReference type="AlphaFoldDB" id="A0A6A9QK60"/>
<protein>
    <submittedName>
        <fullName evidence="1">Uncharacterized protein</fullName>
    </submittedName>
</protein>
<dbReference type="Proteomes" id="UP000470772">
    <property type="component" value="Unassembled WGS sequence"/>
</dbReference>
<sequence>MSFLFKRSKKAIYHIDSLDKNMKIAIKTIIDCSISDVAKAYGLRYAIPKWGEPIFVPYGELDGEFNSTREAYSRIEEAINESSKEGISQFKSWYPNSQILNQYRISYYSFTDEHYGYIAGIGADPLITHSYFQLPELKGKNVFILSPALSSVTDFPFLDNIYQYKKEIIESYSWANSQFHSKYDKDNSYDEELGMYFMGILMDKIRKRVEKNARNQIENADVLVVPLFVGQNKYGHGESIKERWIDSEFYRKSMYHELEALPAIWNTESAGNLIMNSIGKFSTLVLLFDKGVPSMEKCKEECLSQYIGPMRVVEDKERYKIIELVK</sequence>
<evidence type="ECO:0000313" key="2">
    <source>
        <dbReference type="Proteomes" id="UP000470772"/>
    </source>
</evidence>
<dbReference type="EMBL" id="WGGD01000005">
    <property type="protein sequence ID" value="MUN29406.1"/>
    <property type="molecule type" value="Genomic_DNA"/>
</dbReference>
<proteinExistence type="predicted"/>
<reference evidence="1 2" key="1">
    <citation type="submission" date="2019-10" db="EMBL/GenBank/DDBJ databases">
        <title>Sequencing and Assembly of Multiple Reported Metal-Biooxidizing Members of the Extremely Thermoacidophilic Archaeal Family Sulfolobaceae.</title>
        <authorList>
            <person name="Counts J.A."/>
            <person name="Kelly R.M."/>
        </authorList>
    </citation>
    <scope>NUCLEOTIDE SEQUENCE [LARGE SCALE GENOMIC DNA]</scope>
    <source>
        <strain evidence="1 2">DSM 6482</strain>
    </source>
</reference>
<organism evidence="1 2">
    <name type="scientific">Sulfuracidifex metallicus DSM 6482 = JCM 9184</name>
    <dbReference type="NCBI Taxonomy" id="523847"/>
    <lineage>
        <taxon>Archaea</taxon>
        <taxon>Thermoproteota</taxon>
        <taxon>Thermoprotei</taxon>
        <taxon>Sulfolobales</taxon>
        <taxon>Sulfolobaceae</taxon>
        <taxon>Sulfuracidifex</taxon>
    </lineage>
</organism>
<name>A0A6A9QK60_SULME</name>
<evidence type="ECO:0000313" key="1">
    <source>
        <dbReference type="EMBL" id="MUN29406.1"/>
    </source>
</evidence>
<dbReference type="RefSeq" id="WP_156016986.1">
    <property type="nucleotide sequence ID" value="NZ_WGGD01000005.1"/>
</dbReference>
<accession>A0A6A9QK60</accession>
<gene>
    <name evidence="1" type="ORF">GC250_08145</name>
</gene>
<comment type="caution">
    <text evidence="1">The sequence shown here is derived from an EMBL/GenBank/DDBJ whole genome shotgun (WGS) entry which is preliminary data.</text>
</comment>